<accession>A0A1M6B5D9</accession>
<dbReference type="Pfam" id="PF14310">
    <property type="entry name" value="Fn3-like"/>
    <property type="match status" value="1"/>
</dbReference>
<dbReference type="SMART" id="SM01217">
    <property type="entry name" value="Fn3_like"/>
    <property type="match status" value="1"/>
</dbReference>
<dbReference type="InterPro" id="IPR019800">
    <property type="entry name" value="Glyco_hydro_3_AS"/>
</dbReference>
<dbReference type="InterPro" id="IPR001764">
    <property type="entry name" value="Glyco_hydro_3_N"/>
</dbReference>
<keyword evidence="3" id="KW-0119">Carbohydrate metabolism</keyword>
<dbReference type="GO" id="GO:0005975">
    <property type="term" value="P:carbohydrate metabolic process"/>
    <property type="evidence" value="ECO:0007669"/>
    <property type="project" value="InterPro"/>
</dbReference>
<dbReference type="Gene3D" id="2.60.40.10">
    <property type="entry name" value="Immunoglobulins"/>
    <property type="match status" value="1"/>
</dbReference>
<evidence type="ECO:0000259" key="5">
    <source>
        <dbReference type="SMART" id="SM01217"/>
    </source>
</evidence>
<keyword evidence="7" id="KW-1185">Reference proteome</keyword>
<keyword evidence="2 4" id="KW-0378">Hydrolase</keyword>
<gene>
    <name evidence="6" type="ORF">SAMN05444373_100276</name>
</gene>
<dbReference type="PRINTS" id="PR00133">
    <property type="entry name" value="GLHYDRLASE3"/>
</dbReference>
<dbReference type="Proteomes" id="UP000324781">
    <property type="component" value="Unassembled WGS sequence"/>
</dbReference>
<dbReference type="FunFam" id="2.60.40.10:FF:000495">
    <property type="entry name" value="Periplasmic beta-glucosidase"/>
    <property type="match status" value="1"/>
</dbReference>
<evidence type="ECO:0000256" key="2">
    <source>
        <dbReference type="ARBA" id="ARBA00022801"/>
    </source>
</evidence>
<feature type="domain" description="Fibronectin type III-like" evidence="5">
    <location>
        <begin position="584"/>
        <end position="654"/>
    </location>
</feature>
<comment type="similarity">
    <text evidence="1 4">Belongs to the glycosyl hydrolase 3 family.</text>
</comment>
<name>A0A1M6B5D9_9FIRM</name>
<keyword evidence="4" id="KW-0326">Glycosidase</keyword>
<dbReference type="EMBL" id="FQZP01000002">
    <property type="protein sequence ID" value="SHI43989.1"/>
    <property type="molecule type" value="Genomic_DNA"/>
</dbReference>
<dbReference type="PANTHER" id="PTHR42715:SF10">
    <property type="entry name" value="BETA-GLUCOSIDASE"/>
    <property type="match status" value="1"/>
</dbReference>
<dbReference type="GO" id="GO:0008422">
    <property type="term" value="F:beta-glucosidase activity"/>
    <property type="evidence" value="ECO:0007669"/>
    <property type="project" value="UniProtKB-ARBA"/>
</dbReference>
<dbReference type="InterPro" id="IPR017853">
    <property type="entry name" value="GH"/>
</dbReference>
<dbReference type="RefSeq" id="WP_149677479.1">
    <property type="nucleotide sequence ID" value="NZ_FQZP01000002.1"/>
</dbReference>
<dbReference type="InterPro" id="IPR026891">
    <property type="entry name" value="Fn3-like"/>
</dbReference>
<evidence type="ECO:0000256" key="3">
    <source>
        <dbReference type="ARBA" id="ARBA00023277"/>
    </source>
</evidence>
<evidence type="ECO:0000313" key="7">
    <source>
        <dbReference type="Proteomes" id="UP000324781"/>
    </source>
</evidence>
<dbReference type="Pfam" id="PF01915">
    <property type="entry name" value="Glyco_hydro_3_C"/>
    <property type="match status" value="1"/>
</dbReference>
<dbReference type="InterPro" id="IPR036962">
    <property type="entry name" value="Glyco_hydro_3_N_sf"/>
</dbReference>
<dbReference type="InterPro" id="IPR013783">
    <property type="entry name" value="Ig-like_fold"/>
</dbReference>
<dbReference type="SUPFAM" id="SSF52279">
    <property type="entry name" value="Beta-D-glucan exohydrolase, C-terminal domain"/>
    <property type="match status" value="1"/>
</dbReference>
<evidence type="ECO:0000313" key="6">
    <source>
        <dbReference type="EMBL" id="SHI43989.1"/>
    </source>
</evidence>
<dbReference type="Gene3D" id="3.20.20.300">
    <property type="entry name" value="Glycoside hydrolase, family 3, N-terminal domain"/>
    <property type="match status" value="1"/>
</dbReference>
<dbReference type="PANTHER" id="PTHR42715">
    <property type="entry name" value="BETA-GLUCOSIDASE"/>
    <property type="match status" value="1"/>
</dbReference>
<evidence type="ECO:0000256" key="1">
    <source>
        <dbReference type="ARBA" id="ARBA00005336"/>
    </source>
</evidence>
<dbReference type="InterPro" id="IPR050288">
    <property type="entry name" value="Cellulose_deg_GH3"/>
</dbReference>
<proteinExistence type="inferred from homology"/>
<dbReference type="PROSITE" id="PS00775">
    <property type="entry name" value="GLYCOSYL_HYDROL_F3"/>
    <property type="match status" value="1"/>
</dbReference>
<dbReference type="AlphaFoldDB" id="A0A1M6B5D9"/>
<organism evidence="6 7">
    <name type="scientific">Thermoclostridium caenicola</name>
    <dbReference type="NCBI Taxonomy" id="659425"/>
    <lineage>
        <taxon>Bacteria</taxon>
        <taxon>Bacillati</taxon>
        <taxon>Bacillota</taxon>
        <taxon>Clostridia</taxon>
        <taxon>Eubacteriales</taxon>
        <taxon>Oscillospiraceae</taxon>
        <taxon>Thermoclostridium</taxon>
    </lineage>
</organism>
<dbReference type="OrthoDB" id="98455at2"/>
<dbReference type="Gene3D" id="3.40.50.1700">
    <property type="entry name" value="Glycoside hydrolase family 3 C-terminal domain"/>
    <property type="match status" value="1"/>
</dbReference>
<reference evidence="6 7" key="1">
    <citation type="submission" date="2016-11" db="EMBL/GenBank/DDBJ databases">
        <authorList>
            <person name="Varghese N."/>
            <person name="Submissions S."/>
        </authorList>
    </citation>
    <scope>NUCLEOTIDE SEQUENCE [LARGE SCALE GENOMIC DNA]</scope>
    <source>
        <strain evidence="6 7">DSM 19027</strain>
    </source>
</reference>
<dbReference type="SUPFAM" id="SSF51445">
    <property type="entry name" value="(Trans)glycosidases"/>
    <property type="match status" value="1"/>
</dbReference>
<dbReference type="InterPro" id="IPR002772">
    <property type="entry name" value="Glyco_hydro_3_C"/>
</dbReference>
<sequence length="805" mass="89465">MEEQIREIVNRLTLQEKASLCSGEDYWHTKAIERLGLPSVMLTDGPHGLRKQKQSKDFSGGSYEATCFPTASCLAASWDRDLLRRVGEALGEECLQEDVGVLLGPGANIKRSPLCGRNFEYFSEDPFLSGELAGALIQGVQSKGVGTSLKHFAVNNQESNRMTIDAFVDERAMREIYLAGFERAVKKAGPRTVMCAYNKVNGTYASQNRLLLTQILREEWGYDGVVVSDWGAVSDRVAALKAGLDLEMPGVFPENDQAIVDAVRSGELDESVLDEAVARLIKLILQYMANKADGYRFDREAHHRLAVEAACEGAVLLKNEDGILPLKKGMRIALIGEFAKHPRYQGAGSSMVNPWRLDNAYDQAMTLPNASDITYARGYDIRTDAPDRQLIEEACNAAKAADVAVILAGLTDDYESEGFDRIHMRMPPAHNVLIAEVARANPNVVVVLCNGAPVEMPWIGSAKAVLELYLSGQGGGTALWKLLYGKANPCGKLAETFPEKLEDCPATAWFPMGPKGVEYRESIYVGYRFYDKAGVKPLFPFGHGLSYTSFAYSDLVIEPEKTDENGILNISFRIRNTGSMAGKEIVQVYVRDVESTIFRPDKELKEFAKISLEPGEEKEVRFRLDRRAFAFYDTHSKSWQVESGEFEILVGASSRDIRLSGRVRIEGTGEVDPAVWDKREPLPSYYHPKPGCNIPKQEFDALYGKPVVHPPIHRKGTFTPDSTINEIRQVLAGRIFYRILAAAARRMNRDTDEKTLRMIMQSLDEAPLRQLNQNTGGRIGKKMIEGLVLLCNGKRLKGLAKMLSR</sequence>
<protein>
    <submittedName>
        <fullName evidence="6">Beta-glucosidase</fullName>
    </submittedName>
</protein>
<dbReference type="InterPro" id="IPR036881">
    <property type="entry name" value="Glyco_hydro_3_C_sf"/>
</dbReference>
<evidence type="ECO:0000256" key="4">
    <source>
        <dbReference type="RuleBase" id="RU361161"/>
    </source>
</evidence>
<dbReference type="Pfam" id="PF00933">
    <property type="entry name" value="Glyco_hydro_3"/>
    <property type="match status" value="1"/>
</dbReference>